<dbReference type="InterPro" id="IPR000868">
    <property type="entry name" value="Isochorismatase-like_dom"/>
</dbReference>
<dbReference type="EMBL" id="JAERWK010000006">
    <property type="protein sequence ID" value="MBM9466590.1"/>
    <property type="molecule type" value="Genomic_DNA"/>
</dbReference>
<evidence type="ECO:0000313" key="9">
    <source>
        <dbReference type="Proteomes" id="UP000663792"/>
    </source>
</evidence>
<evidence type="ECO:0000256" key="5">
    <source>
        <dbReference type="ARBA" id="ARBA00022801"/>
    </source>
</evidence>
<dbReference type="InterPro" id="IPR006162">
    <property type="entry name" value="Ppantetheine_attach_site"/>
</dbReference>
<organism evidence="8 9">
    <name type="scientific">Nakamurella leprariae</name>
    <dbReference type="NCBI Taxonomy" id="2803911"/>
    <lineage>
        <taxon>Bacteria</taxon>
        <taxon>Bacillati</taxon>
        <taxon>Actinomycetota</taxon>
        <taxon>Actinomycetes</taxon>
        <taxon>Nakamurellales</taxon>
        <taxon>Nakamurellaceae</taxon>
        <taxon>Nakamurella</taxon>
    </lineage>
</organism>
<dbReference type="GO" id="GO:0031177">
    <property type="term" value="F:phosphopantetheine binding"/>
    <property type="evidence" value="ECO:0007669"/>
    <property type="project" value="InterPro"/>
</dbReference>
<evidence type="ECO:0000256" key="2">
    <source>
        <dbReference type="ARBA" id="ARBA00012100"/>
    </source>
</evidence>
<dbReference type="SUPFAM" id="SSF47336">
    <property type="entry name" value="ACP-like"/>
    <property type="match status" value="1"/>
</dbReference>
<evidence type="ECO:0000256" key="4">
    <source>
        <dbReference type="ARBA" id="ARBA00022553"/>
    </source>
</evidence>
<keyword evidence="3" id="KW-0596">Phosphopantetheine</keyword>
<proteinExistence type="predicted"/>
<keyword evidence="4" id="KW-0597">Phosphoprotein</keyword>
<dbReference type="Proteomes" id="UP000663792">
    <property type="component" value="Unassembled WGS sequence"/>
</dbReference>
<dbReference type="Gene3D" id="1.10.1200.10">
    <property type="entry name" value="ACP-like"/>
    <property type="match status" value="1"/>
</dbReference>
<comment type="catalytic activity">
    <reaction evidence="6">
        <text>isochorismate + H2O = (2S,3S)-2,3-dihydroxy-2,3-dihydrobenzoate + pyruvate</text>
        <dbReference type="Rhea" id="RHEA:11112"/>
        <dbReference type="ChEBI" id="CHEBI:15361"/>
        <dbReference type="ChEBI" id="CHEBI:15377"/>
        <dbReference type="ChEBI" id="CHEBI:29780"/>
        <dbReference type="ChEBI" id="CHEBI:58764"/>
        <dbReference type="EC" id="3.3.2.1"/>
    </reaction>
</comment>
<evidence type="ECO:0000259" key="7">
    <source>
        <dbReference type="PROSITE" id="PS50075"/>
    </source>
</evidence>
<dbReference type="PANTHER" id="PTHR43540">
    <property type="entry name" value="PEROXYUREIDOACRYLATE/UREIDOACRYLATE AMIDOHYDROLASE-RELATED"/>
    <property type="match status" value="1"/>
</dbReference>
<dbReference type="Pfam" id="PF00857">
    <property type="entry name" value="Isochorismatase"/>
    <property type="match status" value="1"/>
</dbReference>
<dbReference type="InterPro" id="IPR016291">
    <property type="entry name" value="Isochorismatase"/>
</dbReference>
<reference evidence="8" key="1">
    <citation type="submission" date="2021-01" db="EMBL/GenBank/DDBJ databases">
        <title>YIM 132084 draft genome.</title>
        <authorList>
            <person name="An D."/>
        </authorList>
    </citation>
    <scope>NUCLEOTIDE SEQUENCE</scope>
    <source>
        <strain evidence="8">YIM 132084</strain>
    </source>
</reference>
<dbReference type="PANTHER" id="PTHR43540:SF3">
    <property type="entry name" value="ENTEROBACTIN SYNTHASE COMPONENT B"/>
    <property type="match status" value="1"/>
</dbReference>
<dbReference type="Gene3D" id="3.40.50.850">
    <property type="entry name" value="Isochorismatase-like"/>
    <property type="match status" value="1"/>
</dbReference>
<feature type="domain" description="Carrier" evidence="7">
    <location>
        <begin position="219"/>
        <end position="292"/>
    </location>
</feature>
<sequence>MPTLPSSVSYQLPTTDVAPAVGWQVDPARAVLLLHDLQEYFLASFDPATDPIRTVLGNVRTLLDWAHRHGVPVLASAQPGAQTADSRGLLTDFWGPGLPDEPELVALHGALAEALPDGTVVMTKHRYSATERTDLLERIAAHGRDQLIITGVYASIGCLATALAAFMADVQPFLVADAVADFDRDDHRLALDWVARRCGVVVRTADLLAADTAHAATGVDWIGTVSGLVAELLGRPGTPVDTDVDLFELGLDSVRAMGLLDRIDELGVRIDMVDLITAPTVADLAELVAATEQAGASTSTAAGPAGAGARA</sequence>
<evidence type="ECO:0000256" key="3">
    <source>
        <dbReference type="ARBA" id="ARBA00022450"/>
    </source>
</evidence>
<dbReference type="SMART" id="SM00823">
    <property type="entry name" value="PKS_PP"/>
    <property type="match status" value="1"/>
</dbReference>
<keyword evidence="5" id="KW-0378">Hydrolase</keyword>
<comment type="pathway">
    <text evidence="1">Siderophore biosynthesis.</text>
</comment>
<dbReference type="InterPro" id="IPR036736">
    <property type="entry name" value="ACP-like_sf"/>
</dbReference>
<evidence type="ECO:0000256" key="1">
    <source>
        <dbReference type="ARBA" id="ARBA00004924"/>
    </source>
</evidence>
<dbReference type="InterPro" id="IPR020806">
    <property type="entry name" value="PKS_PP-bd"/>
</dbReference>
<dbReference type="RefSeq" id="WP_205259550.1">
    <property type="nucleotide sequence ID" value="NZ_JAERWK010000006.1"/>
</dbReference>
<gene>
    <name evidence="8" type="ORF">JL106_04755</name>
</gene>
<dbReference type="PROSITE" id="PS00012">
    <property type="entry name" value="PHOSPHOPANTETHEINE"/>
    <property type="match status" value="1"/>
</dbReference>
<dbReference type="EC" id="3.3.2.1" evidence="2"/>
<protein>
    <recommendedName>
        <fullName evidence="2">isochorismatase</fullName>
        <ecNumber evidence="2">3.3.2.1</ecNumber>
    </recommendedName>
</protein>
<dbReference type="Pfam" id="PF00550">
    <property type="entry name" value="PP-binding"/>
    <property type="match status" value="1"/>
</dbReference>
<keyword evidence="9" id="KW-1185">Reference proteome</keyword>
<accession>A0A938Y6B7</accession>
<dbReference type="InterPro" id="IPR036380">
    <property type="entry name" value="Isochorismatase-like_sf"/>
</dbReference>
<dbReference type="InterPro" id="IPR050272">
    <property type="entry name" value="Isochorismatase-like_hydrls"/>
</dbReference>
<dbReference type="PROSITE" id="PS50075">
    <property type="entry name" value="CARRIER"/>
    <property type="match status" value="1"/>
</dbReference>
<dbReference type="SUPFAM" id="SSF52499">
    <property type="entry name" value="Isochorismatase-like hydrolases"/>
    <property type="match status" value="1"/>
</dbReference>
<dbReference type="GO" id="GO:0008908">
    <property type="term" value="F:isochorismatase activity"/>
    <property type="evidence" value="ECO:0007669"/>
    <property type="project" value="UniProtKB-EC"/>
</dbReference>
<dbReference type="InterPro" id="IPR009081">
    <property type="entry name" value="PP-bd_ACP"/>
</dbReference>
<name>A0A938Y6B7_9ACTN</name>
<dbReference type="PRINTS" id="PR01398">
    <property type="entry name" value="ISCHRISMTASE"/>
</dbReference>
<evidence type="ECO:0000256" key="6">
    <source>
        <dbReference type="ARBA" id="ARBA00048590"/>
    </source>
</evidence>
<comment type="caution">
    <text evidence="8">The sequence shown here is derived from an EMBL/GenBank/DDBJ whole genome shotgun (WGS) entry which is preliminary data.</text>
</comment>
<evidence type="ECO:0000313" key="8">
    <source>
        <dbReference type="EMBL" id="MBM9466590.1"/>
    </source>
</evidence>
<dbReference type="AlphaFoldDB" id="A0A938Y6B7"/>